<accession>A0A1G6CNU3</accession>
<dbReference type="Proteomes" id="UP000199071">
    <property type="component" value="Unassembled WGS sequence"/>
</dbReference>
<keyword evidence="1" id="KW-0732">Signal</keyword>
<feature type="chain" id="PRO_5011500408" evidence="1">
    <location>
        <begin position="25"/>
        <end position="279"/>
    </location>
</feature>
<dbReference type="AlphaFoldDB" id="A0A1G6CNU3"/>
<name>A0A1G6CNU3_9HYPH</name>
<reference evidence="2 3" key="1">
    <citation type="submission" date="2016-10" db="EMBL/GenBank/DDBJ databases">
        <authorList>
            <person name="de Groot N.N."/>
        </authorList>
    </citation>
    <scope>NUCLEOTIDE SEQUENCE [LARGE SCALE GENOMIC DNA]</scope>
    <source>
        <strain evidence="2 3">ATCC 35022</strain>
    </source>
</reference>
<protein>
    <submittedName>
        <fullName evidence="2">Uncharacterized protein</fullName>
    </submittedName>
</protein>
<proteinExistence type="predicted"/>
<evidence type="ECO:0000313" key="3">
    <source>
        <dbReference type="Proteomes" id="UP000199071"/>
    </source>
</evidence>
<gene>
    <name evidence="2" type="ORF">SAMN02982931_02549</name>
</gene>
<evidence type="ECO:0000313" key="2">
    <source>
        <dbReference type="EMBL" id="SDB34492.1"/>
    </source>
</evidence>
<feature type="signal peptide" evidence="1">
    <location>
        <begin position="1"/>
        <end position="24"/>
    </location>
</feature>
<dbReference type="EMBL" id="FMXQ01000005">
    <property type="protein sequence ID" value="SDB34492.1"/>
    <property type="molecule type" value="Genomic_DNA"/>
</dbReference>
<evidence type="ECO:0000256" key="1">
    <source>
        <dbReference type="SAM" id="SignalP"/>
    </source>
</evidence>
<sequence>MRFRSFRTFAAVSSLLMSPAVAFAGDSYCEAFGARLIPNHLYAATCPSARCLVDLTGRGSKPVLKRGASYYFMLALGGDLPPRSAVVIKARYWNMAQPAKKMRSVHISREETDIGCKGESLPRYPSQDEAEVSLRGYDNYHRFGFAGVDDRRKLNRFHFSYDDGTRCVSTNSRQNRRQFLLHSHDYQPGFFGTLAARSGLRSSYALADTNPDYKKIVSYEKISVTLGAYNRRTNISACVGFAAKTTFDGVDLEFVDLNRNLPRSTISAMKTWYVPFAAR</sequence>
<organism evidence="2 3">
    <name type="scientific">Bauldia litoralis</name>
    <dbReference type="NCBI Taxonomy" id="665467"/>
    <lineage>
        <taxon>Bacteria</taxon>
        <taxon>Pseudomonadati</taxon>
        <taxon>Pseudomonadota</taxon>
        <taxon>Alphaproteobacteria</taxon>
        <taxon>Hyphomicrobiales</taxon>
        <taxon>Kaistiaceae</taxon>
        <taxon>Bauldia</taxon>
    </lineage>
</organism>
<dbReference type="STRING" id="665467.SAMN02982931_02549"/>
<keyword evidence="3" id="KW-1185">Reference proteome</keyword>
<dbReference type="RefSeq" id="WP_139167826.1">
    <property type="nucleotide sequence ID" value="NZ_FMXQ01000005.1"/>
</dbReference>